<dbReference type="InterPro" id="IPR001940">
    <property type="entry name" value="Peptidase_S1C"/>
</dbReference>
<gene>
    <name evidence="1" type="ORF">KME60_32825</name>
</gene>
<name>A0A951QXI2_9CYAN</name>
<dbReference type="GO" id="GO:0006508">
    <property type="term" value="P:proteolysis"/>
    <property type="evidence" value="ECO:0007669"/>
    <property type="project" value="InterPro"/>
</dbReference>
<sequence length="195" mass="20512">MNITTFRHLTEELADIAAKLRNSTVKVRTSCSGGGSGVIWQSDGLIITNAHVATSKQAIVELADGQVFNTVRTQFDPTRDLAVLKIAATELPVATIGNLDALRVGELVIAVGNPFGDHGAVTTGIIHTKNQNAVMADIRLFPGNSGGPLADCFGRVIGINTMIVNGLAVAIPTAAVERFLHGEQKQCFSPPGEVK</sequence>
<organism evidence="1 2">
    <name type="scientific">Cyanomargarita calcarea GSE-NOS-MK-12-04C</name>
    <dbReference type="NCBI Taxonomy" id="2839659"/>
    <lineage>
        <taxon>Bacteria</taxon>
        <taxon>Bacillati</taxon>
        <taxon>Cyanobacteriota</taxon>
        <taxon>Cyanophyceae</taxon>
        <taxon>Nostocales</taxon>
        <taxon>Cyanomargaritaceae</taxon>
        <taxon>Cyanomargarita</taxon>
    </lineage>
</organism>
<dbReference type="GO" id="GO:0004252">
    <property type="term" value="F:serine-type endopeptidase activity"/>
    <property type="evidence" value="ECO:0007669"/>
    <property type="project" value="InterPro"/>
</dbReference>
<accession>A0A951QXI2</accession>
<dbReference type="Gene3D" id="2.40.10.120">
    <property type="match status" value="1"/>
</dbReference>
<reference evidence="1" key="2">
    <citation type="journal article" date="2022" name="Microbiol. Resour. Announc.">
        <title>Metagenome Sequencing to Explore Phylogenomics of Terrestrial Cyanobacteria.</title>
        <authorList>
            <person name="Ward R.D."/>
            <person name="Stajich J.E."/>
            <person name="Johansen J.R."/>
            <person name="Huntemann M."/>
            <person name="Clum A."/>
            <person name="Foster B."/>
            <person name="Foster B."/>
            <person name="Roux S."/>
            <person name="Palaniappan K."/>
            <person name="Varghese N."/>
            <person name="Mukherjee S."/>
            <person name="Reddy T.B.K."/>
            <person name="Daum C."/>
            <person name="Copeland A."/>
            <person name="Chen I.A."/>
            <person name="Ivanova N.N."/>
            <person name="Kyrpides N.C."/>
            <person name="Shapiro N."/>
            <person name="Eloe-Fadrosh E.A."/>
            <person name="Pietrasiak N."/>
        </authorList>
    </citation>
    <scope>NUCLEOTIDE SEQUENCE</scope>
    <source>
        <strain evidence="1">GSE-NOS-MK-12-04C</strain>
    </source>
</reference>
<dbReference type="Proteomes" id="UP000729701">
    <property type="component" value="Unassembled WGS sequence"/>
</dbReference>
<evidence type="ECO:0000313" key="2">
    <source>
        <dbReference type="Proteomes" id="UP000729701"/>
    </source>
</evidence>
<dbReference type="InterPro" id="IPR009003">
    <property type="entry name" value="Peptidase_S1_PA"/>
</dbReference>
<dbReference type="SUPFAM" id="SSF50494">
    <property type="entry name" value="Trypsin-like serine proteases"/>
    <property type="match status" value="1"/>
</dbReference>
<dbReference type="AlphaFoldDB" id="A0A951QXI2"/>
<dbReference type="EMBL" id="JAHHGZ010000062">
    <property type="protein sequence ID" value="MBW4672083.1"/>
    <property type="molecule type" value="Genomic_DNA"/>
</dbReference>
<protein>
    <submittedName>
        <fullName evidence="1">Trypsin-like peptidase domain-containing protein</fullName>
    </submittedName>
</protein>
<proteinExistence type="predicted"/>
<comment type="caution">
    <text evidence="1">The sequence shown here is derived from an EMBL/GenBank/DDBJ whole genome shotgun (WGS) entry which is preliminary data.</text>
</comment>
<evidence type="ECO:0000313" key="1">
    <source>
        <dbReference type="EMBL" id="MBW4672083.1"/>
    </source>
</evidence>
<dbReference type="Pfam" id="PF13365">
    <property type="entry name" value="Trypsin_2"/>
    <property type="match status" value="1"/>
</dbReference>
<reference evidence="1" key="1">
    <citation type="submission" date="2021-05" db="EMBL/GenBank/DDBJ databases">
        <authorList>
            <person name="Pietrasiak N."/>
            <person name="Ward R."/>
            <person name="Stajich J.E."/>
            <person name="Kurbessoian T."/>
        </authorList>
    </citation>
    <scope>NUCLEOTIDE SEQUENCE</scope>
    <source>
        <strain evidence="1">GSE-NOS-MK-12-04C</strain>
    </source>
</reference>
<dbReference type="PANTHER" id="PTHR22939">
    <property type="entry name" value="SERINE PROTEASE FAMILY S1C HTRA-RELATED"/>
    <property type="match status" value="1"/>
</dbReference>
<dbReference type="PANTHER" id="PTHR22939:SF129">
    <property type="entry name" value="SERINE PROTEASE HTRA2, MITOCHONDRIAL"/>
    <property type="match status" value="1"/>
</dbReference>
<dbReference type="PRINTS" id="PR00834">
    <property type="entry name" value="PROTEASES2C"/>
</dbReference>